<dbReference type="Pfam" id="PF13460">
    <property type="entry name" value="NAD_binding_10"/>
    <property type="match status" value="1"/>
</dbReference>
<evidence type="ECO:0000313" key="2">
    <source>
        <dbReference type="EMBL" id="ODN66731.1"/>
    </source>
</evidence>
<dbReference type="InterPro" id="IPR016040">
    <property type="entry name" value="NAD(P)-bd_dom"/>
</dbReference>
<evidence type="ECO:0000313" key="3">
    <source>
        <dbReference type="Proteomes" id="UP000094379"/>
    </source>
</evidence>
<name>A0A1E3GTN7_9GAMM</name>
<dbReference type="SUPFAM" id="SSF51735">
    <property type="entry name" value="NAD(P)-binding Rossmann-fold domains"/>
    <property type="match status" value="1"/>
</dbReference>
<dbReference type="InterPro" id="IPR051783">
    <property type="entry name" value="NAD(P)-dependent_oxidoreduct"/>
</dbReference>
<reference evidence="2 3" key="1">
    <citation type="submission" date="2016-07" db="EMBL/GenBank/DDBJ databases">
        <title>Draft Genome Sequence of Methylophaga muralis Bur 1.</title>
        <authorList>
            <person name="Vasilenko O.V."/>
            <person name="Doronina N.V."/>
            <person name="Shmareva M.N."/>
            <person name="Tarlachkov S.V."/>
            <person name="Mustakhimov I."/>
            <person name="Trotsenko Y.A."/>
        </authorList>
    </citation>
    <scope>NUCLEOTIDE SEQUENCE [LARGE SCALE GENOMIC DNA]</scope>
    <source>
        <strain evidence="2 3">Bur 1</strain>
    </source>
</reference>
<comment type="caution">
    <text evidence="2">The sequence shown here is derived from an EMBL/GenBank/DDBJ whole genome shotgun (WGS) entry which is preliminary data.</text>
</comment>
<sequence>MIDFSIKESVINTISILGSGWLGLPLATQFYKQGFSVKASTRHNDRFSEIASSGASAFIVDIDELAESGEFLQADILIINITSKNISGFARLIQQIETSPIQKVLFISSTSVYQNLNREVTEDEQAENHDSELWQIEQLFQTNKNFETTILRFSGLIDERRHPGRFFRNGRSVPQADAPVNLIHLNDCLGIIDAILQQEAWGEIFNGCAETHPSKREFYSYARQLMGLSPPEFDIESDIKYKIISNQKVKNKLNYRFQHPDLMKIAF</sequence>
<dbReference type="STRING" id="291169.A9E74_01558"/>
<feature type="domain" description="NAD(P)-binding" evidence="1">
    <location>
        <begin position="18"/>
        <end position="173"/>
    </location>
</feature>
<dbReference type="GO" id="GO:0004029">
    <property type="term" value="F:aldehyde dehydrogenase (NAD+) activity"/>
    <property type="evidence" value="ECO:0007669"/>
    <property type="project" value="TreeGrafter"/>
</dbReference>
<dbReference type="Gene3D" id="3.40.50.720">
    <property type="entry name" value="NAD(P)-binding Rossmann-like Domain"/>
    <property type="match status" value="1"/>
</dbReference>
<dbReference type="EMBL" id="MCRI01000014">
    <property type="protein sequence ID" value="ODN66731.1"/>
    <property type="molecule type" value="Genomic_DNA"/>
</dbReference>
<dbReference type="PATRIC" id="fig|291169.3.peg.1565"/>
<organism evidence="2 3">
    <name type="scientific">Methylophaga muralis</name>
    <dbReference type="NCBI Taxonomy" id="291169"/>
    <lineage>
        <taxon>Bacteria</taxon>
        <taxon>Pseudomonadati</taxon>
        <taxon>Pseudomonadota</taxon>
        <taxon>Gammaproteobacteria</taxon>
        <taxon>Thiotrichales</taxon>
        <taxon>Piscirickettsiaceae</taxon>
        <taxon>Methylophaga</taxon>
    </lineage>
</organism>
<dbReference type="AlphaFoldDB" id="A0A1E3GTN7"/>
<dbReference type="GO" id="GO:0005737">
    <property type="term" value="C:cytoplasm"/>
    <property type="evidence" value="ECO:0007669"/>
    <property type="project" value="TreeGrafter"/>
</dbReference>
<accession>A0A1E3GTN7</accession>
<gene>
    <name evidence="2" type="ORF">A9E74_01558</name>
</gene>
<dbReference type="PANTHER" id="PTHR48079:SF6">
    <property type="entry name" value="NAD(P)-BINDING DOMAIN-CONTAINING PROTEIN-RELATED"/>
    <property type="match status" value="1"/>
</dbReference>
<dbReference type="RefSeq" id="WP_245652097.1">
    <property type="nucleotide sequence ID" value="NZ_MCRI01000014.1"/>
</dbReference>
<evidence type="ECO:0000259" key="1">
    <source>
        <dbReference type="Pfam" id="PF13460"/>
    </source>
</evidence>
<dbReference type="PANTHER" id="PTHR48079">
    <property type="entry name" value="PROTEIN YEEZ"/>
    <property type="match status" value="1"/>
</dbReference>
<keyword evidence="3" id="KW-1185">Reference proteome</keyword>
<dbReference type="InterPro" id="IPR036291">
    <property type="entry name" value="NAD(P)-bd_dom_sf"/>
</dbReference>
<protein>
    <recommendedName>
        <fullName evidence="1">NAD(P)-binding domain-containing protein</fullName>
    </recommendedName>
</protein>
<proteinExistence type="predicted"/>
<dbReference type="Proteomes" id="UP000094379">
    <property type="component" value="Unassembled WGS sequence"/>
</dbReference>